<comment type="cofactor">
    <cofactor evidence="1">
        <name>Zn(2+)</name>
        <dbReference type="ChEBI" id="CHEBI:29105"/>
    </cofactor>
</comment>
<dbReference type="GO" id="GO:0004180">
    <property type="term" value="F:carboxypeptidase activity"/>
    <property type="evidence" value="ECO:0007669"/>
    <property type="project" value="UniProtKB-KW"/>
</dbReference>
<keyword evidence="6" id="KW-0645">Protease</keyword>
<dbReference type="InterPro" id="IPR017150">
    <property type="entry name" value="Pept_M20_glutamate_carboxypep"/>
</dbReference>
<keyword evidence="7" id="KW-1185">Reference proteome</keyword>
<keyword evidence="4" id="KW-0862">Zinc</keyword>
<evidence type="ECO:0000259" key="5">
    <source>
        <dbReference type="Pfam" id="PF07687"/>
    </source>
</evidence>
<evidence type="ECO:0000256" key="3">
    <source>
        <dbReference type="ARBA" id="ARBA00022801"/>
    </source>
</evidence>
<proteinExistence type="predicted"/>
<dbReference type="InterPro" id="IPR050072">
    <property type="entry name" value="Peptidase_M20A"/>
</dbReference>
<comment type="caution">
    <text evidence="6">The sequence shown here is derived from an EMBL/GenBank/DDBJ whole genome shotgun (WGS) entry which is preliminary data.</text>
</comment>
<dbReference type="InterPro" id="IPR011650">
    <property type="entry name" value="Peptidase_M20_dimer"/>
</dbReference>
<keyword evidence="2" id="KW-0479">Metal-binding</keyword>
<evidence type="ECO:0000256" key="2">
    <source>
        <dbReference type="ARBA" id="ARBA00022723"/>
    </source>
</evidence>
<reference evidence="6" key="1">
    <citation type="journal article" date="2021" name="Front. Microbiol.">
        <title>Comprehensive Comparative Genomics and Phenotyping of Methylobacterium Species.</title>
        <authorList>
            <person name="Alessa O."/>
            <person name="Ogura Y."/>
            <person name="Fujitani Y."/>
            <person name="Takami H."/>
            <person name="Hayashi T."/>
            <person name="Sahin N."/>
            <person name="Tani A."/>
        </authorList>
    </citation>
    <scope>NUCLEOTIDE SEQUENCE</scope>
    <source>
        <strain evidence="6">DSM 19015</strain>
    </source>
</reference>
<dbReference type="SUPFAM" id="SSF53187">
    <property type="entry name" value="Zn-dependent exopeptidases"/>
    <property type="match status" value="1"/>
</dbReference>
<evidence type="ECO:0000313" key="6">
    <source>
        <dbReference type="EMBL" id="GJD97997.1"/>
    </source>
</evidence>
<evidence type="ECO:0000256" key="4">
    <source>
        <dbReference type="ARBA" id="ARBA00022833"/>
    </source>
</evidence>
<dbReference type="PROSITE" id="PS00758">
    <property type="entry name" value="ARGE_DAPE_CPG2_1"/>
    <property type="match status" value="1"/>
</dbReference>
<keyword evidence="3" id="KW-0378">Hydrolase</keyword>
<name>A0ABQ4S799_9HYPH</name>
<dbReference type="Pfam" id="PF01546">
    <property type="entry name" value="Peptidase_M20"/>
    <property type="match status" value="1"/>
</dbReference>
<dbReference type="CDD" id="cd03885">
    <property type="entry name" value="M20_CPDG2"/>
    <property type="match status" value="1"/>
</dbReference>
<dbReference type="PIRSF" id="PIRSF037238">
    <property type="entry name" value="Carboxypeptidase_G2"/>
    <property type="match status" value="1"/>
</dbReference>
<dbReference type="Gene3D" id="3.40.630.10">
    <property type="entry name" value="Zn peptidases"/>
    <property type="match status" value="1"/>
</dbReference>
<dbReference type="SUPFAM" id="SSF55031">
    <property type="entry name" value="Bacterial exopeptidase dimerisation domain"/>
    <property type="match status" value="1"/>
</dbReference>
<accession>A0ABQ4S799</accession>
<reference evidence="6" key="2">
    <citation type="submission" date="2021-08" db="EMBL/GenBank/DDBJ databases">
        <authorList>
            <person name="Tani A."/>
            <person name="Ola A."/>
            <person name="Ogura Y."/>
            <person name="Katsura K."/>
            <person name="Hayashi T."/>
        </authorList>
    </citation>
    <scope>NUCLEOTIDE SEQUENCE</scope>
    <source>
        <strain evidence="6">DSM 19015</strain>
    </source>
</reference>
<dbReference type="EMBL" id="BPQP01000140">
    <property type="protein sequence ID" value="GJD97997.1"/>
    <property type="molecule type" value="Genomic_DNA"/>
</dbReference>
<dbReference type="Proteomes" id="UP001055125">
    <property type="component" value="Unassembled WGS sequence"/>
</dbReference>
<dbReference type="Gene3D" id="3.30.70.360">
    <property type="match status" value="1"/>
</dbReference>
<dbReference type="Pfam" id="PF07687">
    <property type="entry name" value="M20_dimer"/>
    <property type="match status" value="1"/>
</dbReference>
<gene>
    <name evidence="6" type="primary">cpg2_2</name>
    <name evidence="6" type="ORF">OCOJLMKI_5236</name>
</gene>
<dbReference type="InterPro" id="IPR036264">
    <property type="entry name" value="Bact_exopeptidase_dim_dom"/>
</dbReference>
<organism evidence="6 7">
    <name type="scientific">Methylobacterium iners</name>
    <dbReference type="NCBI Taxonomy" id="418707"/>
    <lineage>
        <taxon>Bacteria</taxon>
        <taxon>Pseudomonadati</taxon>
        <taxon>Pseudomonadota</taxon>
        <taxon>Alphaproteobacteria</taxon>
        <taxon>Hyphomicrobiales</taxon>
        <taxon>Methylobacteriaceae</taxon>
        <taxon>Methylobacterium</taxon>
    </lineage>
</organism>
<dbReference type="InterPro" id="IPR002933">
    <property type="entry name" value="Peptidase_M20"/>
</dbReference>
<dbReference type="InterPro" id="IPR001261">
    <property type="entry name" value="ArgE/DapE_CS"/>
</dbReference>
<sequence>MQALDVSGLPLDADTMLVGLQRWVECESPTFEPQAVNAMMDLATRDLVAAGAEVERVSGPSGFGDCVRASFPHRRQGSPGILVMGHLDTVHPLGTLETLPFRREGNRAYGPGILDMKGGTFAAIAAIAALGRTGLETQLPINVLLTSDEEIGSPGCRPLIEAEGAKNAYVLVPEPAQRDGGLVTGRYAIARFDLTATGCSSHAGANLKEGRSAIAEMARRVGEIEAMSSEDCTFSVGVIHGGRWVNCVPRSCEAEALSMAKRQDDLDHGIERILALTEIDADGVGFQVRRGVTRPVWEPSQATMRVYELAREVACELGFELTHGSAGAGSDANFTGALGIPSLDGLGVCGEGWHTLNEHVEVDSLPQRARLMAGLLMRLR</sequence>
<dbReference type="PANTHER" id="PTHR43808:SF9">
    <property type="entry name" value="BLL0789 PROTEIN"/>
    <property type="match status" value="1"/>
</dbReference>
<keyword evidence="6" id="KW-0121">Carboxypeptidase</keyword>
<protein>
    <submittedName>
        <fullName evidence="6">Carboxypeptidase G2</fullName>
    </submittedName>
</protein>
<evidence type="ECO:0000256" key="1">
    <source>
        <dbReference type="ARBA" id="ARBA00001947"/>
    </source>
</evidence>
<dbReference type="NCBIfam" id="NF005678">
    <property type="entry name" value="PRK07473.1"/>
    <property type="match status" value="1"/>
</dbReference>
<dbReference type="PANTHER" id="PTHR43808">
    <property type="entry name" value="ACETYLORNITHINE DEACETYLASE"/>
    <property type="match status" value="1"/>
</dbReference>
<evidence type="ECO:0000313" key="7">
    <source>
        <dbReference type="Proteomes" id="UP001055125"/>
    </source>
</evidence>
<feature type="domain" description="Peptidase M20 dimerisation" evidence="5">
    <location>
        <begin position="185"/>
        <end position="275"/>
    </location>
</feature>